<reference evidence="2" key="1">
    <citation type="submission" date="2019-10" db="EMBL/GenBank/DDBJ databases">
        <authorList>
            <consortium name="DOE Joint Genome Institute"/>
            <person name="Kuo A."/>
            <person name="Miyauchi S."/>
            <person name="Kiss E."/>
            <person name="Drula E."/>
            <person name="Kohler A."/>
            <person name="Sanchez-Garcia M."/>
            <person name="Andreopoulos B."/>
            <person name="Barry K.W."/>
            <person name="Bonito G."/>
            <person name="Buee M."/>
            <person name="Carver A."/>
            <person name="Chen C."/>
            <person name="Cichocki N."/>
            <person name="Clum A."/>
            <person name="Culley D."/>
            <person name="Crous P.W."/>
            <person name="Fauchery L."/>
            <person name="Girlanda M."/>
            <person name="Hayes R."/>
            <person name="Keri Z."/>
            <person name="LaButti K."/>
            <person name="Lipzen A."/>
            <person name="Lombard V."/>
            <person name="Magnuson J."/>
            <person name="Maillard F."/>
            <person name="Morin E."/>
            <person name="Murat C."/>
            <person name="Nolan M."/>
            <person name="Ohm R."/>
            <person name="Pangilinan J."/>
            <person name="Pereira M."/>
            <person name="Perotto S."/>
            <person name="Peter M."/>
            <person name="Riley R."/>
            <person name="Sitrit Y."/>
            <person name="Stielow B."/>
            <person name="Szollosi G."/>
            <person name="Zifcakova L."/>
            <person name="Stursova M."/>
            <person name="Spatafora J.W."/>
            <person name="Tedersoo L."/>
            <person name="Vaario L.-M."/>
            <person name="Yamada A."/>
            <person name="Yan M."/>
            <person name="Wang P."/>
            <person name="Xu J."/>
            <person name="Bruns T."/>
            <person name="Baldrian P."/>
            <person name="Vilgalys R."/>
            <person name="Henrissat B."/>
            <person name="Grigoriev I.V."/>
            <person name="Hibbett D."/>
            <person name="Nagy L.G."/>
            <person name="Martin F.M."/>
        </authorList>
    </citation>
    <scope>NUCLEOTIDE SEQUENCE</scope>
    <source>
        <strain evidence="2">BED1</strain>
    </source>
</reference>
<reference evidence="2" key="2">
    <citation type="journal article" date="2020" name="Nat. Commun.">
        <title>Large-scale genome sequencing of mycorrhizal fungi provides insights into the early evolution of symbiotic traits.</title>
        <authorList>
            <person name="Miyauchi S."/>
            <person name="Kiss E."/>
            <person name="Kuo A."/>
            <person name="Drula E."/>
            <person name="Kohler A."/>
            <person name="Sanchez-Garcia M."/>
            <person name="Morin E."/>
            <person name="Andreopoulos B."/>
            <person name="Barry K.W."/>
            <person name="Bonito G."/>
            <person name="Buee M."/>
            <person name="Carver A."/>
            <person name="Chen C."/>
            <person name="Cichocki N."/>
            <person name="Clum A."/>
            <person name="Culley D."/>
            <person name="Crous P.W."/>
            <person name="Fauchery L."/>
            <person name="Girlanda M."/>
            <person name="Hayes R.D."/>
            <person name="Keri Z."/>
            <person name="LaButti K."/>
            <person name="Lipzen A."/>
            <person name="Lombard V."/>
            <person name="Magnuson J."/>
            <person name="Maillard F."/>
            <person name="Murat C."/>
            <person name="Nolan M."/>
            <person name="Ohm R.A."/>
            <person name="Pangilinan J."/>
            <person name="Pereira M.F."/>
            <person name="Perotto S."/>
            <person name="Peter M."/>
            <person name="Pfister S."/>
            <person name="Riley R."/>
            <person name="Sitrit Y."/>
            <person name="Stielow J.B."/>
            <person name="Szollosi G."/>
            <person name="Zifcakova L."/>
            <person name="Stursova M."/>
            <person name="Spatafora J.W."/>
            <person name="Tedersoo L."/>
            <person name="Vaario L.M."/>
            <person name="Yamada A."/>
            <person name="Yan M."/>
            <person name="Wang P."/>
            <person name="Xu J."/>
            <person name="Bruns T."/>
            <person name="Baldrian P."/>
            <person name="Vilgalys R."/>
            <person name="Dunand C."/>
            <person name="Henrissat B."/>
            <person name="Grigoriev I.V."/>
            <person name="Hibbett D."/>
            <person name="Nagy L.G."/>
            <person name="Martin F.M."/>
        </authorList>
    </citation>
    <scope>NUCLEOTIDE SEQUENCE</scope>
    <source>
        <strain evidence="2">BED1</strain>
    </source>
</reference>
<evidence type="ECO:0000313" key="3">
    <source>
        <dbReference type="Proteomes" id="UP001194468"/>
    </source>
</evidence>
<dbReference type="Proteomes" id="UP001194468">
    <property type="component" value="Unassembled WGS sequence"/>
</dbReference>
<comment type="caution">
    <text evidence="2">The sequence shown here is derived from an EMBL/GenBank/DDBJ whole genome shotgun (WGS) entry which is preliminary data.</text>
</comment>
<evidence type="ECO:0000313" key="2">
    <source>
        <dbReference type="EMBL" id="KAF8443206.1"/>
    </source>
</evidence>
<dbReference type="EMBL" id="WHUW01000008">
    <property type="protein sequence ID" value="KAF8443206.1"/>
    <property type="molecule type" value="Genomic_DNA"/>
</dbReference>
<protein>
    <recommendedName>
        <fullName evidence="4">IPT/TIG domain-containing protein</fullName>
    </recommendedName>
</protein>
<evidence type="ECO:0008006" key="4">
    <source>
        <dbReference type="Google" id="ProtNLM"/>
    </source>
</evidence>
<dbReference type="AlphaFoldDB" id="A0AAD4GGY1"/>
<keyword evidence="1" id="KW-0732">Signal</keyword>
<name>A0AAD4GGY1_BOLED</name>
<accession>A0AAD4GGY1</accession>
<feature type="signal peptide" evidence="1">
    <location>
        <begin position="1"/>
        <end position="17"/>
    </location>
</feature>
<keyword evidence="3" id="KW-1185">Reference proteome</keyword>
<gene>
    <name evidence="2" type="ORF">L210DRAFT_3644066</name>
</gene>
<organism evidence="2 3">
    <name type="scientific">Boletus edulis BED1</name>
    <dbReference type="NCBI Taxonomy" id="1328754"/>
    <lineage>
        <taxon>Eukaryota</taxon>
        <taxon>Fungi</taxon>
        <taxon>Dikarya</taxon>
        <taxon>Basidiomycota</taxon>
        <taxon>Agaricomycotina</taxon>
        <taxon>Agaricomycetes</taxon>
        <taxon>Agaricomycetidae</taxon>
        <taxon>Boletales</taxon>
        <taxon>Boletineae</taxon>
        <taxon>Boletaceae</taxon>
        <taxon>Boletoideae</taxon>
        <taxon>Boletus</taxon>
    </lineage>
</organism>
<evidence type="ECO:0000256" key="1">
    <source>
        <dbReference type="SAM" id="SignalP"/>
    </source>
</evidence>
<proteinExistence type="predicted"/>
<feature type="chain" id="PRO_5042039645" description="IPT/TIG domain-containing protein" evidence="1">
    <location>
        <begin position="18"/>
        <end position="113"/>
    </location>
</feature>
<sequence length="113" mass="12123">MFAKLSALALFLASAAAQSTITVPDQADWGDVILVKFGGFVKDVFGGNVNVDLILTGMNTPQTYLIGYQTPVYSGVIKVVLPYVVDQGAQYQLVAANLNEGYDYARSNIITVN</sequence>